<proteinExistence type="inferred from homology"/>
<dbReference type="KEGG" id="afy:BW247_00650"/>
<dbReference type="Proteomes" id="UP000243807">
    <property type="component" value="Chromosome"/>
</dbReference>
<dbReference type="Pfam" id="PF13416">
    <property type="entry name" value="SBP_bac_8"/>
    <property type="match status" value="1"/>
</dbReference>
<reference evidence="7 8" key="1">
    <citation type="submission" date="2017-01" db="EMBL/GenBank/DDBJ databases">
        <title>Draft sequence of Acidihalobacter ferrooxidans strain DSM 14175 (strain V8).</title>
        <authorList>
            <person name="Khaleque H.N."/>
            <person name="Ramsay J.P."/>
            <person name="Murphy R.J.T."/>
            <person name="Kaksonen A.H."/>
            <person name="Boxall N.J."/>
            <person name="Watkin E.L.J."/>
        </authorList>
    </citation>
    <scope>NUCLEOTIDE SEQUENCE [LARGE SCALE GENOMIC DNA]</scope>
    <source>
        <strain evidence="7 8">V8</strain>
    </source>
</reference>
<evidence type="ECO:0000256" key="1">
    <source>
        <dbReference type="ARBA" id="ARBA00004418"/>
    </source>
</evidence>
<dbReference type="PANTHER" id="PTHR30222">
    <property type="entry name" value="SPERMIDINE/PUTRESCINE-BINDING PERIPLASMIC PROTEIN"/>
    <property type="match status" value="1"/>
</dbReference>
<dbReference type="SUPFAM" id="SSF53850">
    <property type="entry name" value="Periplasmic binding protein-like II"/>
    <property type="match status" value="1"/>
</dbReference>
<dbReference type="GO" id="GO:0019808">
    <property type="term" value="F:polyamine binding"/>
    <property type="evidence" value="ECO:0007669"/>
    <property type="project" value="InterPro"/>
</dbReference>
<dbReference type="CDD" id="cd13659">
    <property type="entry name" value="PBP2_PotF"/>
    <property type="match status" value="1"/>
</dbReference>
<dbReference type="InterPro" id="IPR001188">
    <property type="entry name" value="Sperm_putr-bd"/>
</dbReference>
<organism evidence="7 8">
    <name type="scientific">Acidihalobacter ferrooxydans</name>
    <dbReference type="NCBI Taxonomy" id="1765967"/>
    <lineage>
        <taxon>Bacteria</taxon>
        <taxon>Pseudomonadati</taxon>
        <taxon>Pseudomonadota</taxon>
        <taxon>Gammaproteobacteria</taxon>
        <taxon>Chromatiales</taxon>
        <taxon>Ectothiorhodospiraceae</taxon>
        <taxon>Acidihalobacter</taxon>
    </lineage>
</organism>
<dbReference type="STRING" id="1765967.BW247_00650"/>
<evidence type="ECO:0000313" key="8">
    <source>
        <dbReference type="Proteomes" id="UP000243807"/>
    </source>
</evidence>
<dbReference type="PANTHER" id="PTHR30222:SF12">
    <property type="entry name" value="NORSPERMIDINE SENSOR"/>
    <property type="match status" value="1"/>
</dbReference>
<sequence>MLTSLAAPGLMANASAAGTPPLRVHVYNWSDYIAPRTIPAFTRLTGIRVDYDVLDSNEVLEGKLLAGRTGYDVVVPTAYFLARQIKAGVFRKLDKALIPNLKGLDPHLMAELAKVDPSNAYGVPYMWGTTGIGYNAAMVRKALGPDAPLDSWKLVFDPQYLDKLKSCGVAFLDAPTDVMPAALHYLGLNPNTRNPVDYEKAFKLLQKLRPDVRYFNSSQYISDLAQGKICVAIGWSGDVLQAAERAAAAKQGVKITYVIPRTGAQLWFDMLAVPADAPHPKQAFAFINYLLAPRVEAQNTNHIRYANPVPASLAYIDTDIRDNPAIYPPPTVMRKLFVLSPPSPTIMRTMLRYWTRLKTGS</sequence>
<gene>
    <name evidence="7" type="ORF">BW247_00650</name>
</gene>
<evidence type="ECO:0000256" key="3">
    <source>
        <dbReference type="ARBA" id="ARBA00022729"/>
    </source>
</evidence>
<accession>A0A1P8UKW4</accession>
<dbReference type="EMBL" id="CP019434">
    <property type="protein sequence ID" value="APZ44459.1"/>
    <property type="molecule type" value="Genomic_DNA"/>
</dbReference>
<dbReference type="PRINTS" id="PR00909">
    <property type="entry name" value="SPERMDNBNDNG"/>
</dbReference>
<dbReference type="InterPro" id="IPR006059">
    <property type="entry name" value="SBP"/>
</dbReference>
<evidence type="ECO:0000313" key="7">
    <source>
        <dbReference type="EMBL" id="APZ44459.1"/>
    </source>
</evidence>
<comment type="function">
    <text evidence="5">Required for the activity of the bacterial periplasmic transport system of putrescine.</text>
</comment>
<keyword evidence="4 5" id="KW-0574">Periplasm</keyword>
<evidence type="ECO:0000256" key="5">
    <source>
        <dbReference type="PIRNR" id="PIRNR019574"/>
    </source>
</evidence>
<comment type="similarity">
    <text evidence="5">Belongs to the bacterial solute-binding protein PotD/PotF family.</text>
</comment>
<dbReference type="AlphaFoldDB" id="A0A1P8UKW4"/>
<evidence type="ECO:0000256" key="2">
    <source>
        <dbReference type="ARBA" id="ARBA00022448"/>
    </source>
</evidence>
<dbReference type="PIRSF" id="PIRSF019574">
    <property type="entry name" value="Periplasmic_polyamine_BP"/>
    <property type="match status" value="1"/>
</dbReference>
<evidence type="ECO:0000256" key="4">
    <source>
        <dbReference type="ARBA" id="ARBA00022764"/>
    </source>
</evidence>
<keyword evidence="8" id="KW-1185">Reference proteome</keyword>
<keyword evidence="2 5" id="KW-0813">Transport</keyword>
<dbReference type="GO" id="GO:0042597">
    <property type="term" value="C:periplasmic space"/>
    <property type="evidence" value="ECO:0007669"/>
    <property type="project" value="UniProtKB-SubCell"/>
</dbReference>
<keyword evidence="3" id="KW-0732">Signal</keyword>
<comment type="subcellular location">
    <subcellularLocation>
        <location evidence="1 5">Periplasm</location>
    </subcellularLocation>
</comment>
<dbReference type="Gene3D" id="3.40.190.10">
    <property type="entry name" value="Periplasmic binding protein-like II"/>
    <property type="match status" value="2"/>
</dbReference>
<dbReference type="GO" id="GO:0015846">
    <property type="term" value="P:polyamine transport"/>
    <property type="evidence" value="ECO:0007669"/>
    <property type="project" value="InterPro"/>
</dbReference>
<evidence type="ECO:0000256" key="6">
    <source>
        <dbReference type="PIRSR" id="PIRSR019574-1"/>
    </source>
</evidence>
<protein>
    <recommendedName>
        <fullName evidence="5">Putrescine-binding periplasmic protein</fullName>
    </recommendedName>
</protein>
<name>A0A1P8UKW4_9GAMM</name>
<feature type="binding site" evidence="6">
    <location>
        <position position="79"/>
    </location>
    <ligand>
        <name>spermidine</name>
        <dbReference type="ChEBI" id="CHEBI:57834"/>
    </ligand>
</feature>